<feature type="compositionally biased region" description="Polar residues" evidence="1">
    <location>
        <begin position="421"/>
        <end position="430"/>
    </location>
</feature>
<dbReference type="OrthoDB" id="10586621at2759"/>
<proteinExistence type="predicted"/>
<name>A0A3D8T7R6_9HELO</name>
<sequence length="430" mass="47332">MQPRRPSDCSAPSTFAQHTGGKPSPLAPPHAILILGSASAALLRGSTSKAELRTGRTGRERAANGAFLFPSPSRRMGVVCRDAINTRQFNTSTLYADPTTILGHHRAVLERKWQPWSRLMTGCLDGPAGYLIKWPPEMSTLVAIKFEALQSKYSGQRIGATRDSTERLHRPTCPPKRKHYQYCHEALAVIDKPAPPIREATIQQWWTVRTVYDLVAMPLQPKTRMGRRKMHATHSGSPAQDTRTPGTLLSICIGFPKEQASFLEPAEDLMHETGTASPAAAASWGDKILILPSVHGRKPPPTEFEVKADMRNPVQRHVSDKVKVSRCPMPTLFRPRGLQRAAWKKQLFAKKPSASDAAPEAACRPTQGPYPLHSSGREEQSSRRPPPKLQGQPPTAPGGRNLQSQPRRRRSPKARPKSTLGGESNSSLTL</sequence>
<dbReference type="Proteomes" id="UP000256328">
    <property type="component" value="Unassembled WGS sequence"/>
</dbReference>
<organism evidence="2 3">
    <name type="scientific">Coleophoma crateriformis</name>
    <dbReference type="NCBI Taxonomy" id="565419"/>
    <lineage>
        <taxon>Eukaryota</taxon>
        <taxon>Fungi</taxon>
        <taxon>Dikarya</taxon>
        <taxon>Ascomycota</taxon>
        <taxon>Pezizomycotina</taxon>
        <taxon>Leotiomycetes</taxon>
        <taxon>Helotiales</taxon>
        <taxon>Dermateaceae</taxon>
        <taxon>Coleophoma</taxon>
    </lineage>
</organism>
<feature type="region of interest" description="Disordered" evidence="1">
    <location>
        <begin position="223"/>
        <end position="243"/>
    </location>
</feature>
<feature type="compositionally biased region" description="Polar residues" evidence="1">
    <location>
        <begin position="234"/>
        <end position="243"/>
    </location>
</feature>
<evidence type="ECO:0000256" key="1">
    <source>
        <dbReference type="SAM" id="MobiDB-lite"/>
    </source>
</evidence>
<evidence type="ECO:0000313" key="3">
    <source>
        <dbReference type="Proteomes" id="UP000256328"/>
    </source>
</evidence>
<accession>A0A3D8T7R6</accession>
<comment type="caution">
    <text evidence="2">The sequence shown here is derived from an EMBL/GenBank/DDBJ whole genome shotgun (WGS) entry which is preliminary data.</text>
</comment>
<feature type="region of interest" description="Disordered" evidence="1">
    <location>
        <begin position="1"/>
        <end position="28"/>
    </location>
</feature>
<dbReference type="EMBL" id="PDLN01000001">
    <property type="protein sequence ID" value="RDW94565.1"/>
    <property type="molecule type" value="Genomic_DNA"/>
</dbReference>
<dbReference type="AlphaFoldDB" id="A0A3D8T7R6"/>
<keyword evidence="3" id="KW-1185">Reference proteome</keyword>
<evidence type="ECO:0000313" key="2">
    <source>
        <dbReference type="EMBL" id="RDW94565.1"/>
    </source>
</evidence>
<protein>
    <submittedName>
        <fullName evidence="2">Uncharacterized protein</fullName>
    </submittedName>
</protein>
<gene>
    <name evidence="2" type="ORF">BP5796_00328</name>
</gene>
<reference evidence="2 3" key="1">
    <citation type="journal article" date="2018" name="IMA Fungus">
        <title>IMA Genome-F 9: Draft genome sequence of Annulohypoxylon stygium, Aspergillus mulundensis, Berkeleyomyces basicola (syn. Thielaviopsis basicola), Ceratocystis smalleyi, two Cercospora beticola strains, Coleophoma cylindrospora, Fusarium fracticaudum, Phialophora cf. hyalina, and Morchella septimelata.</title>
        <authorList>
            <person name="Wingfield B.D."/>
            <person name="Bills G.F."/>
            <person name="Dong Y."/>
            <person name="Huang W."/>
            <person name="Nel W.J."/>
            <person name="Swalarsk-Parry B.S."/>
            <person name="Vaghefi N."/>
            <person name="Wilken P.M."/>
            <person name="An Z."/>
            <person name="de Beer Z.W."/>
            <person name="De Vos L."/>
            <person name="Chen L."/>
            <person name="Duong T.A."/>
            <person name="Gao Y."/>
            <person name="Hammerbacher A."/>
            <person name="Kikkert J.R."/>
            <person name="Li Y."/>
            <person name="Li H."/>
            <person name="Li K."/>
            <person name="Li Q."/>
            <person name="Liu X."/>
            <person name="Ma X."/>
            <person name="Naidoo K."/>
            <person name="Pethybridge S.J."/>
            <person name="Sun J."/>
            <person name="Steenkamp E.T."/>
            <person name="van der Nest M.A."/>
            <person name="van Wyk S."/>
            <person name="Wingfield M.J."/>
            <person name="Xiong C."/>
            <person name="Yue Q."/>
            <person name="Zhang X."/>
        </authorList>
    </citation>
    <scope>NUCLEOTIDE SEQUENCE [LARGE SCALE GENOMIC DNA]</scope>
    <source>
        <strain evidence="2 3">BP5796</strain>
    </source>
</reference>
<feature type="region of interest" description="Disordered" evidence="1">
    <location>
        <begin position="349"/>
        <end position="430"/>
    </location>
</feature>
<feature type="compositionally biased region" description="Basic residues" evidence="1">
    <location>
        <begin position="406"/>
        <end position="416"/>
    </location>
</feature>